<dbReference type="PANTHER" id="PTHR43406">
    <property type="entry name" value="TRYPTOPHAN SYNTHASE, ALPHA CHAIN"/>
    <property type="match status" value="1"/>
</dbReference>
<dbReference type="FunFam" id="3.20.20.70:FF:000037">
    <property type="entry name" value="Tryptophan synthase alpha chain"/>
    <property type="match status" value="1"/>
</dbReference>
<dbReference type="AlphaFoldDB" id="A0A6B1DNQ1"/>
<sequence>MNGNDCMTGVERIRSAIAKRQGDATAAFMPYVLLGFPSRMESVAMVQSMADAGADLFEFGFPFSDPLADGPTLQAATHKALLNGTTTRQCLDIAKELRDAGISQPFCAMSYYNPIFNYGPARFIEDAARAGFDGFIIPDLPPDEGEEMEEACREAGLALVYLLAPSSSQERVELVTEHSTGFIYLVSVLGTTGVRVSLPDYLTDLVALVRANTDTPVCVGFGVSNGAQAAQVASIADGAIVASALIDTVSGPNGADAVKCLARNLAQGAHGH</sequence>
<dbReference type="NCBIfam" id="TIGR00262">
    <property type="entry name" value="trpA"/>
    <property type="match status" value="1"/>
</dbReference>
<dbReference type="EC" id="4.2.1.20" evidence="9"/>
<comment type="caution">
    <text evidence="11">The sequence shown here is derived from an EMBL/GenBank/DDBJ whole genome shotgun (WGS) entry which is preliminary data.</text>
</comment>
<evidence type="ECO:0000256" key="9">
    <source>
        <dbReference type="HAMAP-Rule" id="MF_00131"/>
    </source>
</evidence>
<evidence type="ECO:0000256" key="3">
    <source>
        <dbReference type="ARBA" id="ARBA00011270"/>
    </source>
</evidence>
<comment type="similarity">
    <text evidence="9 10">Belongs to the TrpA family.</text>
</comment>
<keyword evidence="5 9" id="KW-0822">Tryptophan biosynthesis</keyword>
<keyword evidence="6 9" id="KW-0057">Aromatic amino acid biosynthesis</keyword>
<reference evidence="11" key="1">
    <citation type="submission" date="2019-09" db="EMBL/GenBank/DDBJ databases">
        <title>Characterisation of the sponge microbiome using genome-centric metagenomics.</title>
        <authorList>
            <person name="Engelberts J.P."/>
            <person name="Robbins S.J."/>
            <person name="De Goeij J.M."/>
            <person name="Aranda M."/>
            <person name="Bell S.C."/>
            <person name="Webster N.S."/>
        </authorList>
    </citation>
    <scope>NUCLEOTIDE SEQUENCE</scope>
    <source>
        <strain evidence="11">SB0662_bin_9</strain>
    </source>
</reference>
<comment type="pathway">
    <text evidence="2 9">Amino-acid biosynthesis; L-tryptophan biosynthesis; L-tryptophan from chorismate: step 5/5.</text>
</comment>
<dbReference type="PANTHER" id="PTHR43406:SF1">
    <property type="entry name" value="TRYPTOPHAN SYNTHASE ALPHA CHAIN, CHLOROPLASTIC"/>
    <property type="match status" value="1"/>
</dbReference>
<name>A0A6B1DNQ1_9CHLR</name>
<evidence type="ECO:0000256" key="1">
    <source>
        <dbReference type="ARBA" id="ARBA00003365"/>
    </source>
</evidence>
<evidence type="ECO:0000256" key="6">
    <source>
        <dbReference type="ARBA" id="ARBA00023141"/>
    </source>
</evidence>
<dbReference type="HAMAP" id="MF_00131">
    <property type="entry name" value="Trp_synth_alpha"/>
    <property type="match status" value="1"/>
</dbReference>
<dbReference type="InterPro" id="IPR002028">
    <property type="entry name" value="Trp_synthase_suA"/>
</dbReference>
<dbReference type="InterPro" id="IPR013785">
    <property type="entry name" value="Aldolase_TIM"/>
</dbReference>
<evidence type="ECO:0000256" key="5">
    <source>
        <dbReference type="ARBA" id="ARBA00022822"/>
    </source>
</evidence>
<evidence type="ECO:0000256" key="2">
    <source>
        <dbReference type="ARBA" id="ARBA00004733"/>
    </source>
</evidence>
<keyword evidence="4 9" id="KW-0028">Amino-acid biosynthesis</keyword>
<keyword evidence="7 9" id="KW-0456">Lyase</keyword>
<organism evidence="11">
    <name type="scientific">Caldilineaceae bacterium SB0662_bin_9</name>
    <dbReference type="NCBI Taxonomy" id="2605258"/>
    <lineage>
        <taxon>Bacteria</taxon>
        <taxon>Bacillati</taxon>
        <taxon>Chloroflexota</taxon>
        <taxon>Caldilineae</taxon>
        <taxon>Caldilineales</taxon>
        <taxon>Caldilineaceae</taxon>
    </lineage>
</organism>
<dbReference type="Gene3D" id="3.20.20.70">
    <property type="entry name" value="Aldolase class I"/>
    <property type="match status" value="1"/>
</dbReference>
<evidence type="ECO:0000313" key="11">
    <source>
        <dbReference type="EMBL" id="MYD88917.1"/>
    </source>
</evidence>
<dbReference type="InterPro" id="IPR011060">
    <property type="entry name" value="RibuloseP-bd_barrel"/>
</dbReference>
<evidence type="ECO:0000256" key="10">
    <source>
        <dbReference type="RuleBase" id="RU003662"/>
    </source>
</evidence>
<protein>
    <recommendedName>
        <fullName evidence="9">Tryptophan synthase alpha chain</fullName>
        <ecNumber evidence="9">4.2.1.20</ecNumber>
    </recommendedName>
</protein>
<dbReference type="UniPathway" id="UPA00035">
    <property type="reaction ID" value="UER00044"/>
</dbReference>
<evidence type="ECO:0000256" key="4">
    <source>
        <dbReference type="ARBA" id="ARBA00022605"/>
    </source>
</evidence>
<dbReference type="Pfam" id="PF00290">
    <property type="entry name" value="Trp_syntA"/>
    <property type="match status" value="1"/>
</dbReference>
<dbReference type="EMBL" id="VXPY01000009">
    <property type="protein sequence ID" value="MYD88917.1"/>
    <property type="molecule type" value="Genomic_DNA"/>
</dbReference>
<accession>A0A6B1DNQ1</accession>
<comment type="subunit">
    <text evidence="3 9">Tetramer of two alpha and two beta chains.</text>
</comment>
<evidence type="ECO:0000256" key="7">
    <source>
        <dbReference type="ARBA" id="ARBA00023239"/>
    </source>
</evidence>
<dbReference type="GO" id="GO:0005829">
    <property type="term" value="C:cytosol"/>
    <property type="evidence" value="ECO:0007669"/>
    <property type="project" value="TreeGrafter"/>
</dbReference>
<comment type="catalytic activity">
    <reaction evidence="8 9">
        <text>(1S,2R)-1-C-(indol-3-yl)glycerol 3-phosphate + L-serine = D-glyceraldehyde 3-phosphate + L-tryptophan + H2O</text>
        <dbReference type="Rhea" id="RHEA:10532"/>
        <dbReference type="ChEBI" id="CHEBI:15377"/>
        <dbReference type="ChEBI" id="CHEBI:33384"/>
        <dbReference type="ChEBI" id="CHEBI:57912"/>
        <dbReference type="ChEBI" id="CHEBI:58866"/>
        <dbReference type="ChEBI" id="CHEBI:59776"/>
        <dbReference type="EC" id="4.2.1.20"/>
    </reaction>
</comment>
<feature type="active site" description="Proton acceptor" evidence="9">
    <location>
        <position position="58"/>
    </location>
</feature>
<evidence type="ECO:0000256" key="8">
    <source>
        <dbReference type="ARBA" id="ARBA00049047"/>
    </source>
</evidence>
<comment type="function">
    <text evidence="1 9">The alpha subunit is responsible for the aldol cleavage of indoleglycerol phosphate to indole and glyceraldehyde 3-phosphate.</text>
</comment>
<dbReference type="GO" id="GO:0004834">
    <property type="term" value="F:tryptophan synthase activity"/>
    <property type="evidence" value="ECO:0007669"/>
    <property type="project" value="UniProtKB-UniRule"/>
</dbReference>
<dbReference type="CDD" id="cd04724">
    <property type="entry name" value="Tryptophan_synthase_alpha"/>
    <property type="match status" value="1"/>
</dbReference>
<gene>
    <name evidence="9" type="primary">trpA</name>
    <name evidence="11" type="ORF">F4Y08_01060</name>
</gene>
<feature type="active site" description="Proton acceptor" evidence="9">
    <location>
        <position position="69"/>
    </location>
</feature>
<dbReference type="SUPFAM" id="SSF51366">
    <property type="entry name" value="Ribulose-phoshate binding barrel"/>
    <property type="match status" value="1"/>
</dbReference>
<proteinExistence type="inferred from homology"/>